<keyword evidence="3" id="KW-1185">Reference proteome</keyword>
<dbReference type="CDD" id="cd05466">
    <property type="entry name" value="PBP2_LTTR_substrate"/>
    <property type="match status" value="1"/>
</dbReference>
<gene>
    <name evidence="2" type="ORF">AYJ05_09345</name>
</gene>
<dbReference type="SUPFAM" id="SSF53850">
    <property type="entry name" value="Periplasmic binding protein-like II"/>
    <property type="match status" value="1"/>
</dbReference>
<name>A0A177IMG0_9CORY</name>
<evidence type="ECO:0000259" key="1">
    <source>
        <dbReference type="Pfam" id="PF03466"/>
    </source>
</evidence>
<comment type="caution">
    <text evidence="2">The sequence shown here is derived from an EMBL/GenBank/DDBJ whole genome shotgun (WGS) entry which is preliminary data.</text>
</comment>
<reference evidence="3" key="1">
    <citation type="submission" date="2016-02" db="EMBL/GenBank/DDBJ databases">
        <authorList>
            <person name="Kaur G."/>
            <person name="Nair G.R."/>
            <person name="Mayilraj S."/>
        </authorList>
    </citation>
    <scope>NUCLEOTIDE SEQUENCE [LARGE SCALE GENOMIC DNA]</scope>
    <source>
        <strain evidence="3">GA-15</strain>
    </source>
</reference>
<feature type="domain" description="LysR substrate-binding" evidence="1">
    <location>
        <begin position="11"/>
        <end position="171"/>
    </location>
</feature>
<organism evidence="2 3">
    <name type="scientific">Corynebacterium stationis</name>
    <dbReference type="NCBI Taxonomy" id="1705"/>
    <lineage>
        <taxon>Bacteria</taxon>
        <taxon>Bacillati</taxon>
        <taxon>Actinomycetota</taxon>
        <taxon>Actinomycetes</taxon>
        <taxon>Mycobacteriales</taxon>
        <taxon>Corynebacteriaceae</taxon>
        <taxon>Corynebacterium</taxon>
    </lineage>
</organism>
<dbReference type="InterPro" id="IPR005119">
    <property type="entry name" value="LysR_subst-bd"/>
</dbReference>
<proteinExistence type="predicted"/>
<dbReference type="PANTHER" id="PTHR30419">
    <property type="entry name" value="HTH-TYPE TRANSCRIPTIONAL REGULATOR YBHD"/>
    <property type="match status" value="1"/>
</dbReference>
<dbReference type="EMBL" id="LSTQ01000010">
    <property type="protein sequence ID" value="OAH30057.1"/>
    <property type="molecule type" value="Genomic_DNA"/>
</dbReference>
<dbReference type="GO" id="GO:0006355">
    <property type="term" value="P:regulation of DNA-templated transcription"/>
    <property type="evidence" value="ECO:0007669"/>
    <property type="project" value="TreeGrafter"/>
</dbReference>
<dbReference type="Proteomes" id="UP000076947">
    <property type="component" value="Unassembled WGS sequence"/>
</dbReference>
<dbReference type="Pfam" id="PF03466">
    <property type="entry name" value="LysR_substrate"/>
    <property type="match status" value="1"/>
</dbReference>
<dbReference type="GO" id="GO:0005829">
    <property type="term" value="C:cytosol"/>
    <property type="evidence" value="ECO:0007669"/>
    <property type="project" value="TreeGrafter"/>
</dbReference>
<protein>
    <submittedName>
        <fullName evidence="2">LysR family transcriptional regulator</fullName>
    </submittedName>
</protein>
<dbReference type="AlphaFoldDB" id="A0A177IMG0"/>
<dbReference type="InterPro" id="IPR050950">
    <property type="entry name" value="HTH-type_LysR_regulators"/>
</dbReference>
<accession>A0A177IMG0</accession>
<sequence length="179" mass="19023">MMVNVEGSFTPAETVEAIRSGTAEIGLLGSSGQPHTADLDVCQLESQPLVLISPPGTEADSDTIERQHLDGLRFVISQRGSLMRQLIDSALVHDSSTSVIAEMAHRTSLLPLVCAGVGHTVMPDSWRDIAASSGCVVRRIVPEVHLDIFVVSRKGELSPGAEALMSLIHSRALGLDFGT</sequence>
<dbReference type="Gene3D" id="3.40.190.290">
    <property type="match status" value="1"/>
</dbReference>
<dbReference type="STRING" id="1705.CA21670_13200"/>
<evidence type="ECO:0000313" key="3">
    <source>
        <dbReference type="Proteomes" id="UP000076947"/>
    </source>
</evidence>
<evidence type="ECO:0000313" key="2">
    <source>
        <dbReference type="EMBL" id="OAH30057.1"/>
    </source>
</evidence>